<sequence length="194" mass="23206">MELKWKKDIFELNSQPFGEMQYDATLSQAIQQCVEKNMSAYDLNHSKQFVGKRMPDSDRSLYQPIQRDEGSLYNYVLESLETFKAGRAAKPALVGHEQWSDWSEKEKQAWVEYVMRDAMQVFLDLYRKYNTQQQQFDEMSDQIKRYEKEIDVLQSNLEERLRLVEAERDKLSQDIKKYEAYVNYQVTRLNKALQ</sequence>
<comment type="caution">
    <text evidence="2">The sequence shown here is derived from an EMBL/GenBank/DDBJ whole genome shotgun (WGS) entry which is preliminary data.</text>
</comment>
<dbReference type="AlphaFoldDB" id="A0A559IWI2"/>
<reference evidence="2 3" key="1">
    <citation type="submission" date="2019-07" db="EMBL/GenBank/DDBJ databases">
        <authorList>
            <person name="Kim J."/>
        </authorList>
    </citation>
    <scope>NUCLEOTIDE SEQUENCE [LARGE SCALE GENOMIC DNA]</scope>
    <source>
        <strain evidence="2 3">N4</strain>
    </source>
</reference>
<dbReference type="OrthoDB" id="9825524at2"/>
<protein>
    <submittedName>
        <fullName evidence="2">Uncharacterized protein</fullName>
    </submittedName>
</protein>
<keyword evidence="1" id="KW-0175">Coiled coil</keyword>
<feature type="coiled-coil region" evidence="1">
    <location>
        <begin position="129"/>
        <end position="181"/>
    </location>
</feature>
<dbReference type="Proteomes" id="UP000318102">
    <property type="component" value="Unassembled WGS sequence"/>
</dbReference>
<evidence type="ECO:0000313" key="3">
    <source>
        <dbReference type="Proteomes" id="UP000318102"/>
    </source>
</evidence>
<dbReference type="RefSeq" id="WP_144987017.1">
    <property type="nucleotide sequence ID" value="NZ_VNJK01000001.1"/>
</dbReference>
<dbReference type="EMBL" id="VNJK01000001">
    <property type="protein sequence ID" value="TVX91989.1"/>
    <property type="molecule type" value="Genomic_DNA"/>
</dbReference>
<accession>A0A559IWI2</accession>
<evidence type="ECO:0000313" key="2">
    <source>
        <dbReference type="EMBL" id="TVX91989.1"/>
    </source>
</evidence>
<gene>
    <name evidence="2" type="ORF">FPZ44_02315</name>
</gene>
<name>A0A559IWI2_9BACL</name>
<evidence type="ECO:0000256" key="1">
    <source>
        <dbReference type="SAM" id="Coils"/>
    </source>
</evidence>
<keyword evidence="3" id="KW-1185">Reference proteome</keyword>
<proteinExistence type="predicted"/>
<organism evidence="2 3">
    <name type="scientific">Paenibacillus agilis</name>
    <dbReference type="NCBI Taxonomy" id="3020863"/>
    <lineage>
        <taxon>Bacteria</taxon>
        <taxon>Bacillati</taxon>
        <taxon>Bacillota</taxon>
        <taxon>Bacilli</taxon>
        <taxon>Bacillales</taxon>
        <taxon>Paenibacillaceae</taxon>
        <taxon>Paenibacillus</taxon>
    </lineage>
</organism>